<dbReference type="InterPro" id="IPR012910">
    <property type="entry name" value="Plug_dom"/>
</dbReference>
<dbReference type="GO" id="GO:0044718">
    <property type="term" value="P:siderophore transmembrane transport"/>
    <property type="evidence" value="ECO:0007669"/>
    <property type="project" value="TreeGrafter"/>
</dbReference>
<keyword evidence="2 10" id="KW-0813">Transport</keyword>
<keyword evidence="16" id="KW-1185">Reference proteome</keyword>
<evidence type="ECO:0000256" key="3">
    <source>
        <dbReference type="ARBA" id="ARBA00022452"/>
    </source>
</evidence>
<dbReference type="OrthoDB" id="7374174at2"/>
<evidence type="ECO:0000256" key="11">
    <source>
        <dbReference type="RuleBase" id="RU003357"/>
    </source>
</evidence>
<dbReference type="Gene3D" id="2.170.130.10">
    <property type="entry name" value="TonB-dependent receptor, plug domain"/>
    <property type="match status" value="1"/>
</dbReference>
<evidence type="ECO:0000259" key="13">
    <source>
        <dbReference type="Pfam" id="PF00593"/>
    </source>
</evidence>
<dbReference type="Pfam" id="PF07715">
    <property type="entry name" value="Plug"/>
    <property type="match status" value="1"/>
</dbReference>
<evidence type="ECO:0000256" key="2">
    <source>
        <dbReference type="ARBA" id="ARBA00022448"/>
    </source>
</evidence>
<protein>
    <submittedName>
        <fullName evidence="15">TonB-dependent receptor</fullName>
    </submittedName>
</protein>
<dbReference type="SUPFAM" id="SSF56935">
    <property type="entry name" value="Porins"/>
    <property type="match status" value="1"/>
</dbReference>
<evidence type="ECO:0000256" key="9">
    <source>
        <dbReference type="ARBA" id="ARBA00023237"/>
    </source>
</evidence>
<evidence type="ECO:0000256" key="8">
    <source>
        <dbReference type="ARBA" id="ARBA00023170"/>
    </source>
</evidence>
<evidence type="ECO:0000259" key="14">
    <source>
        <dbReference type="Pfam" id="PF07715"/>
    </source>
</evidence>
<dbReference type="RefSeq" id="WP_140872565.1">
    <property type="nucleotide sequence ID" value="NZ_RCZK01000014.1"/>
</dbReference>
<gene>
    <name evidence="15" type="ORF">EAH84_13670</name>
</gene>
<evidence type="ECO:0000256" key="10">
    <source>
        <dbReference type="PROSITE-ProRule" id="PRU01360"/>
    </source>
</evidence>
<keyword evidence="8 15" id="KW-0675">Receptor</keyword>
<name>A0A502CCX3_9SPHN</name>
<comment type="similarity">
    <text evidence="10 11">Belongs to the TonB-dependent receptor family.</text>
</comment>
<sequence>MMSLRLPPLLVGALVVPSFVLAQDKPPTSAPVPPPDIVVLGRGLDVPPGTTAYGTVRIDRDRLTGDASGRIEDVLQDVAGLQQFRRSDSRSANPSAQGVTLRALGGNATSRALVLLDGVPQADPFFGYIPFNALVPDRLGGVRVTRGGGAGAFGAGAVAGTIELASATRADLPLVDGAAFYGSRNSEEITAAVSPDVGTGYVTASGRFERGDGFFTTPADQRGPADVRARYRDWSGSLRGVAAIDAHTELQARVLVFRDHRTLRFRGADSSSDGEDASLRLVHHGAWAIDALGYVQERNFTNQVISSTSFKLALDQRDTPSTGIGGKIELRPPVGTAHLIRIGVDARQAQGALREDAYSTVTGRITATRHAGGDTATVGAFVEDDWTLGRLILTGGARVDRWTITQGFFEERSPTGALTTNNRFANRDGVAGTGRVGAVVEATSGVKLRAAAYTGFRVPTLNELYRPFTVFPILTQANAALKLERLKGAEVGVDLTPLPGVAIGLTAFANRLGDAIANVTLTPVLRQRRNVDAIRVRGIEATAHIAHGAVALDASYAFNDAHVRASGIAAALDGKIPAQSPRHVASATLAYRPATGPTLSATLRRVGAQFEDDLETNVLPPATTLEAVATVPLTHRVAIVGRAENIFDATVVTRNAAGSIDLGTPRTLWIGVRLR</sequence>
<keyword evidence="3 10" id="KW-1134">Transmembrane beta strand</keyword>
<keyword evidence="4 10" id="KW-0812">Transmembrane</keyword>
<evidence type="ECO:0000256" key="12">
    <source>
        <dbReference type="SAM" id="SignalP"/>
    </source>
</evidence>
<dbReference type="PANTHER" id="PTHR30069:SF29">
    <property type="entry name" value="HEMOGLOBIN AND HEMOGLOBIN-HAPTOGLOBIN-BINDING PROTEIN 1-RELATED"/>
    <property type="match status" value="1"/>
</dbReference>
<keyword evidence="9 10" id="KW-0998">Cell outer membrane</keyword>
<dbReference type="PROSITE" id="PS52016">
    <property type="entry name" value="TONB_DEPENDENT_REC_3"/>
    <property type="match status" value="1"/>
</dbReference>
<evidence type="ECO:0000256" key="7">
    <source>
        <dbReference type="ARBA" id="ARBA00023136"/>
    </source>
</evidence>
<evidence type="ECO:0000313" key="16">
    <source>
        <dbReference type="Proteomes" id="UP000318413"/>
    </source>
</evidence>
<accession>A0A502CCX3</accession>
<comment type="caution">
    <text evidence="15">The sequence shown here is derived from an EMBL/GenBank/DDBJ whole genome shotgun (WGS) entry which is preliminary data.</text>
</comment>
<keyword evidence="7 10" id="KW-0472">Membrane</keyword>
<feature type="domain" description="TonB-dependent receptor plug" evidence="14">
    <location>
        <begin position="57"/>
        <end position="161"/>
    </location>
</feature>
<feature type="chain" id="PRO_5021448244" evidence="12">
    <location>
        <begin position="23"/>
        <end position="675"/>
    </location>
</feature>
<dbReference type="InterPro" id="IPR039426">
    <property type="entry name" value="TonB-dep_rcpt-like"/>
</dbReference>
<evidence type="ECO:0000256" key="1">
    <source>
        <dbReference type="ARBA" id="ARBA00004571"/>
    </source>
</evidence>
<organism evidence="15 16">
    <name type="scientific">Sphingomonas oligophenolica</name>
    <dbReference type="NCBI Taxonomy" id="301154"/>
    <lineage>
        <taxon>Bacteria</taxon>
        <taxon>Pseudomonadati</taxon>
        <taxon>Pseudomonadota</taxon>
        <taxon>Alphaproteobacteria</taxon>
        <taxon>Sphingomonadales</taxon>
        <taxon>Sphingomonadaceae</taxon>
        <taxon>Sphingomonas</taxon>
    </lineage>
</organism>
<evidence type="ECO:0000313" key="15">
    <source>
        <dbReference type="EMBL" id="TPG09636.1"/>
    </source>
</evidence>
<keyword evidence="6 11" id="KW-0798">TonB box</keyword>
<dbReference type="AlphaFoldDB" id="A0A502CCX3"/>
<comment type="subcellular location">
    <subcellularLocation>
        <location evidence="1 10">Cell outer membrane</location>
        <topology evidence="1 10">Multi-pass membrane protein</topology>
    </subcellularLocation>
</comment>
<evidence type="ECO:0000256" key="6">
    <source>
        <dbReference type="ARBA" id="ARBA00023077"/>
    </source>
</evidence>
<dbReference type="InterPro" id="IPR000531">
    <property type="entry name" value="Beta-barrel_TonB"/>
</dbReference>
<reference evidence="15 16" key="1">
    <citation type="journal article" date="2019" name="Environ. Microbiol.">
        <title>Species interactions and distinct microbial communities in high Arctic permafrost affected cryosols are associated with the CH4 and CO2 gas fluxes.</title>
        <authorList>
            <person name="Altshuler I."/>
            <person name="Hamel J."/>
            <person name="Turney S."/>
            <person name="Magnuson E."/>
            <person name="Levesque R."/>
            <person name="Greer C."/>
            <person name="Whyte L.G."/>
        </authorList>
    </citation>
    <scope>NUCLEOTIDE SEQUENCE [LARGE SCALE GENOMIC DNA]</scope>
    <source>
        <strain evidence="15 16">S5.1</strain>
    </source>
</reference>
<feature type="domain" description="TonB-dependent receptor-like beta-barrel" evidence="13">
    <location>
        <begin position="222"/>
        <end position="645"/>
    </location>
</feature>
<keyword evidence="5 12" id="KW-0732">Signal</keyword>
<proteinExistence type="inferred from homology"/>
<dbReference type="PANTHER" id="PTHR30069">
    <property type="entry name" value="TONB-DEPENDENT OUTER MEMBRANE RECEPTOR"/>
    <property type="match status" value="1"/>
</dbReference>
<dbReference type="Gene3D" id="2.40.170.20">
    <property type="entry name" value="TonB-dependent receptor, beta-barrel domain"/>
    <property type="match status" value="1"/>
</dbReference>
<dbReference type="GO" id="GO:0009279">
    <property type="term" value="C:cell outer membrane"/>
    <property type="evidence" value="ECO:0007669"/>
    <property type="project" value="UniProtKB-SubCell"/>
</dbReference>
<dbReference type="EMBL" id="RCZK01000014">
    <property type="protein sequence ID" value="TPG09636.1"/>
    <property type="molecule type" value="Genomic_DNA"/>
</dbReference>
<feature type="signal peptide" evidence="12">
    <location>
        <begin position="1"/>
        <end position="22"/>
    </location>
</feature>
<evidence type="ECO:0000256" key="5">
    <source>
        <dbReference type="ARBA" id="ARBA00022729"/>
    </source>
</evidence>
<dbReference type="InterPro" id="IPR036942">
    <property type="entry name" value="Beta-barrel_TonB_sf"/>
</dbReference>
<dbReference type="Proteomes" id="UP000318413">
    <property type="component" value="Unassembled WGS sequence"/>
</dbReference>
<dbReference type="Pfam" id="PF00593">
    <property type="entry name" value="TonB_dep_Rec_b-barrel"/>
    <property type="match status" value="1"/>
</dbReference>
<dbReference type="GO" id="GO:0015344">
    <property type="term" value="F:siderophore uptake transmembrane transporter activity"/>
    <property type="evidence" value="ECO:0007669"/>
    <property type="project" value="TreeGrafter"/>
</dbReference>
<dbReference type="InterPro" id="IPR037066">
    <property type="entry name" value="Plug_dom_sf"/>
</dbReference>
<evidence type="ECO:0000256" key="4">
    <source>
        <dbReference type="ARBA" id="ARBA00022692"/>
    </source>
</evidence>